<dbReference type="GO" id="GO:0016020">
    <property type="term" value="C:membrane"/>
    <property type="evidence" value="ECO:0007669"/>
    <property type="project" value="UniProtKB-SubCell"/>
</dbReference>
<gene>
    <name evidence="7" type="ORF">BAE44_0020227</name>
</gene>
<evidence type="ECO:0000256" key="2">
    <source>
        <dbReference type="ARBA" id="ARBA00005982"/>
    </source>
</evidence>
<feature type="transmembrane region" description="Helical" evidence="6">
    <location>
        <begin position="65"/>
        <end position="82"/>
    </location>
</feature>
<evidence type="ECO:0000256" key="4">
    <source>
        <dbReference type="ARBA" id="ARBA00022989"/>
    </source>
</evidence>
<evidence type="ECO:0000256" key="1">
    <source>
        <dbReference type="ARBA" id="ARBA00004141"/>
    </source>
</evidence>
<dbReference type="AlphaFoldDB" id="A0A1E5V0S4"/>
<sequence length="448" mass="49260">MVTASSVRLRAGEIPFIKYSTSRVLQLSSEPYALVYPSKLVIEGCERIVNTAVSANIIIYLTKEYHMGAAASAVIVFAYQAATNFFPIFGAILSDALCGRCLTISITLFVCTIVKPQKSTWLSLVQVIFVAIRNRRFQFPEDGNGLQYHNTGGLEGVVPSSKMRFLNRACVLSSTEVLNANSWNACTVDQVEDLKRTLSVIPVWSANITSLLIQQASFRVLQADTMDRRIGTTKFQMPAGSIPIFEVITFTLWSGFFDRFMLLALQKITGREKVLSHKQRMGVGALFSIASALAASAVEHIRRKQAIRQGLEDSTDGIVNMSALWLAPQCVFAGLTSALGSIGQIEYYYTVLPKTMSSLALALLPLAIGASNIAGTVIIKLVKVITARGGRIGWLPDNLNQGRYDYYYFLLALLGMAGFIYFVACCYWFEEPTPNQPVESQEVEADGT</sequence>
<dbReference type="EMBL" id="LWDX02055712">
    <property type="protein sequence ID" value="OEL18756.1"/>
    <property type="molecule type" value="Genomic_DNA"/>
</dbReference>
<proteinExistence type="inferred from homology"/>
<dbReference type="PANTHER" id="PTHR11654">
    <property type="entry name" value="OLIGOPEPTIDE TRANSPORTER-RELATED"/>
    <property type="match status" value="1"/>
</dbReference>
<evidence type="ECO:0000256" key="3">
    <source>
        <dbReference type="ARBA" id="ARBA00022692"/>
    </source>
</evidence>
<dbReference type="GO" id="GO:0022857">
    <property type="term" value="F:transmembrane transporter activity"/>
    <property type="evidence" value="ECO:0007669"/>
    <property type="project" value="InterPro"/>
</dbReference>
<organism evidence="7 8">
    <name type="scientific">Dichanthelium oligosanthes</name>
    <dbReference type="NCBI Taxonomy" id="888268"/>
    <lineage>
        <taxon>Eukaryota</taxon>
        <taxon>Viridiplantae</taxon>
        <taxon>Streptophyta</taxon>
        <taxon>Embryophyta</taxon>
        <taxon>Tracheophyta</taxon>
        <taxon>Spermatophyta</taxon>
        <taxon>Magnoliopsida</taxon>
        <taxon>Liliopsida</taxon>
        <taxon>Poales</taxon>
        <taxon>Poaceae</taxon>
        <taxon>PACMAD clade</taxon>
        <taxon>Panicoideae</taxon>
        <taxon>Panicodae</taxon>
        <taxon>Paniceae</taxon>
        <taxon>Dichantheliinae</taxon>
        <taxon>Dichanthelium</taxon>
    </lineage>
</organism>
<evidence type="ECO:0000313" key="8">
    <source>
        <dbReference type="Proteomes" id="UP000095767"/>
    </source>
</evidence>
<dbReference type="STRING" id="888268.A0A1E5V0S4"/>
<dbReference type="OrthoDB" id="8904098at2759"/>
<feature type="transmembrane region" description="Helical" evidence="6">
    <location>
        <begin position="235"/>
        <end position="256"/>
    </location>
</feature>
<dbReference type="Gene3D" id="1.20.1250.20">
    <property type="entry name" value="MFS general substrate transporter like domains"/>
    <property type="match status" value="2"/>
</dbReference>
<keyword evidence="4 6" id="KW-1133">Transmembrane helix</keyword>
<comment type="subcellular location">
    <subcellularLocation>
        <location evidence="1">Membrane</location>
        <topology evidence="1">Multi-pass membrane protein</topology>
    </subcellularLocation>
</comment>
<protein>
    <submittedName>
        <fullName evidence="7">Protein NRT1/ PTR FAMILY 1.1</fullName>
    </submittedName>
</protein>
<accession>A0A1E5V0S4</accession>
<keyword evidence="3 6" id="KW-0812">Transmembrane</keyword>
<dbReference type="InterPro" id="IPR036259">
    <property type="entry name" value="MFS_trans_sf"/>
</dbReference>
<feature type="transmembrane region" description="Helical" evidence="6">
    <location>
        <begin position="359"/>
        <end position="385"/>
    </location>
</feature>
<dbReference type="Proteomes" id="UP000095767">
    <property type="component" value="Unassembled WGS sequence"/>
</dbReference>
<name>A0A1E5V0S4_9POAL</name>
<keyword evidence="5 6" id="KW-0472">Membrane</keyword>
<feature type="transmembrane region" description="Helical" evidence="6">
    <location>
        <begin position="318"/>
        <end position="339"/>
    </location>
</feature>
<dbReference type="InterPro" id="IPR000109">
    <property type="entry name" value="POT_fam"/>
</dbReference>
<dbReference type="Pfam" id="PF00854">
    <property type="entry name" value="PTR2"/>
    <property type="match status" value="1"/>
</dbReference>
<feature type="transmembrane region" description="Helical" evidence="6">
    <location>
        <begin position="406"/>
        <end position="430"/>
    </location>
</feature>
<evidence type="ECO:0000256" key="5">
    <source>
        <dbReference type="ARBA" id="ARBA00023136"/>
    </source>
</evidence>
<evidence type="ECO:0000256" key="6">
    <source>
        <dbReference type="SAM" id="Phobius"/>
    </source>
</evidence>
<feature type="transmembrane region" description="Helical" evidence="6">
    <location>
        <begin position="88"/>
        <end position="114"/>
    </location>
</feature>
<comment type="caution">
    <text evidence="7">The sequence shown here is derived from an EMBL/GenBank/DDBJ whole genome shotgun (WGS) entry which is preliminary data.</text>
</comment>
<keyword evidence="8" id="KW-1185">Reference proteome</keyword>
<reference evidence="7 8" key="1">
    <citation type="submission" date="2016-09" db="EMBL/GenBank/DDBJ databases">
        <title>The draft genome of Dichanthelium oligosanthes: A C3 panicoid grass species.</title>
        <authorList>
            <person name="Studer A.J."/>
            <person name="Schnable J.C."/>
            <person name="Brutnell T.P."/>
        </authorList>
    </citation>
    <scope>NUCLEOTIDE SEQUENCE [LARGE SCALE GENOMIC DNA]</scope>
    <source>
        <strain evidence="8">cv. Kellogg 1175</strain>
        <tissue evidence="7">Leaf</tissue>
    </source>
</reference>
<comment type="similarity">
    <text evidence="2">Belongs to the major facilitator superfamily. Proton-dependent oligopeptide transporter (POT/PTR) (TC 2.A.17) family.</text>
</comment>
<feature type="transmembrane region" description="Helical" evidence="6">
    <location>
        <begin position="281"/>
        <end position="298"/>
    </location>
</feature>
<evidence type="ECO:0000313" key="7">
    <source>
        <dbReference type="EMBL" id="OEL18756.1"/>
    </source>
</evidence>